<accession>A0AAV4TX13</accession>
<dbReference type="Proteomes" id="UP001054945">
    <property type="component" value="Unassembled WGS sequence"/>
</dbReference>
<keyword evidence="1" id="KW-0472">Membrane</keyword>
<proteinExistence type="predicted"/>
<keyword evidence="1" id="KW-1133">Transmembrane helix</keyword>
<evidence type="ECO:0000256" key="1">
    <source>
        <dbReference type="SAM" id="Phobius"/>
    </source>
</evidence>
<dbReference type="EMBL" id="BPLR01011923">
    <property type="protein sequence ID" value="GIY50006.1"/>
    <property type="molecule type" value="Genomic_DNA"/>
</dbReference>
<evidence type="ECO:0000313" key="3">
    <source>
        <dbReference type="Proteomes" id="UP001054945"/>
    </source>
</evidence>
<evidence type="ECO:0000313" key="2">
    <source>
        <dbReference type="EMBL" id="GIY50006.1"/>
    </source>
</evidence>
<sequence>MVEFGKRLEKYSKLPLLRPQLKDCRIMGFPRIPNMMTAFCVEILVILYSLIGEFIRNDIADIKRRPSSAGGFKERRIAIMIFSVVEDVFKPSGMKNLPRQVKLTSDD</sequence>
<feature type="transmembrane region" description="Helical" evidence="1">
    <location>
        <begin position="35"/>
        <end position="55"/>
    </location>
</feature>
<organism evidence="2 3">
    <name type="scientific">Caerostris extrusa</name>
    <name type="common">Bark spider</name>
    <name type="synonym">Caerostris bankana</name>
    <dbReference type="NCBI Taxonomy" id="172846"/>
    <lineage>
        <taxon>Eukaryota</taxon>
        <taxon>Metazoa</taxon>
        <taxon>Ecdysozoa</taxon>
        <taxon>Arthropoda</taxon>
        <taxon>Chelicerata</taxon>
        <taxon>Arachnida</taxon>
        <taxon>Araneae</taxon>
        <taxon>Araneomorphae</taxon>
        <taxon>Entelegynae</taxon>
        <taxon>Araneoidea</taxon>
        <taxon>Araneidae</taxon>
        <taxon>Caerostris</taxon>
    </lineage>
</organism>
<keyword evidence="1" id="KW-0812">Transmembrane</keyword>
<reference evidence="2 3" key="1">
    <citation type="submission" date="2021-06" db="EMBL/GenBank/DDBJ databases">
        <title>Caerostris extrusa draft genome.</title>
        <authorList>
            <person name="Kono N."/>
            <person name="Arakawa K."/>
        </authorList>
    </citation>
    <scope>NUCLEOTIDE SEQUENCE [LARGE SCALE GENOMIC DNA]</scope>
</reference>
<dbReference type="AlphaFoldDB" id="A0AAV4TX13"/>
<comment type="caution">
    <text evidence="2">The sequence shown here is derived from an EMBL/GenBank/DDBJ whole genome shotgun (WGS) entry which is preliminary data.</text>
</comment>
<keyword evidence="3" id="KW-1185">Reference proteome</keyword>
<gene>
    <name evidence="2" type="ORF">CEXT_387021</name>
</gene>
<name>A0AAV4TX13_CAEEX</name>
<protein>
    <submittedName>
        <fullName evidence="2">Uncharacterized protein</fullName>
    </submittedName>
</protein>